<accession>A0A840Q9R9</accession>
<sequence>MAGAAVADDGVSLRFAVRPARTGGRRSDALRGCASGFHRILVVVNGTAHPLPVSQPADPTVVGHVGRSVCGLLRKGACRES</sequence>
<evidence type="ECO:0000313" key="2">
    <source>
        <dbReference type="Proteomes" id="UP000584374"/>
    </source>
</evidence>
<dbReference type="Proteomes" id="UP000584374">
    <property type="component" value="Unassembled WGS sequence"/>
</dbReference>
<proteinExistence type="predicted"/>
<comment type="caution">
    <text evidence="1">The sequence shown here is derived from an EMBL/GenBank/DDBJ whole genome shotgun (WGS) entry which is preliminary data.</text>
</comment>
<dbReference type="EMBL" id="JACHIW010000001">
    <property type="protein sequence ID" value="MBB5155195.1"/>
    <property type="molecule type" value="Genomic_DNA"/>
</dbReference>
<protein>
    <submittedName>
        <fullName evidence="1">Uncharacterized protein</fullName>
    </submittedName>
</protein>
<name>A0A840Q9R9_9PSEU</name>
<gene>
    <name evidence="1" type="ORF">BJ970_002729</name>
</gene>
<dbReference type="RefSeq" id="WP_184726576.1">
    <property type="nucleotide sequence ID" value="NZ_JACHIW010000001.1"/>
</dbReference>
<organism evidence="1 2">
    <name type="scientific">Saccharopolyspora phatthalungensis</name>
    <dbReference type="NCBI Taxonomy" id="664693"/>
    <lineage>
        <taxon>Bacteria</taxon>
        <taxon>Bacillati</taxon>
        <taxon>Actinomycetota</taxon>
        <taxon>Actinomycetes</taxon>
        <taxon>Pseudonocardiales</taxon>
        <taxon>Pseudonocardiaceae</taxon>
        <taxon>Saccharopolyspora</taxon>
    </lineage>
</organism>
<reference evidence="1 2" key="1">
    <citation type="submission" date="2020-08" db="EMBL/GenBank/DDBJ databases">
        <title>Sequencing the genomes of 1000 actinobacteria strains.</title>
        <authorList>
            <person name="Klenk H.-P."/>
        </authorList>
    </citation>
    <scope>NUCLEOTIDE SEQUENCE [LARGE SCALE GENOMIC DNA]</scope>
    <source>
        <strain evidence="1 2">DSM 45584</strain>
    </source>
</reference>
<evidence type="ECO:0000313" key="1">
    <source>
        <dbReference type="EMBL" id="MBB5155195.1"/>
    </source>
</evidence>
<dbReference type="AlphaFoldDB" id="A0A840Q9R9"/>
<keyword evidence="2" id="KW-1185">Reference proteome</keyword>